<proteinExistence type="predicted"/>
<organism evidence="1">
    <name type="scientific">Anguilla anguilla</name>
    <name type="common">European freshwater eel</name>
    <name type="synonym">Muraena anguilla</name>
    <dbReference type="NCBI Taxonomy" id="7936"/>
    <lineage>
        <taxon>Eukaryota</taxon>
        <taxon>Metazoa</taxon>
        <taxon>Chordata</taxon>
        <taxon>Craniata</taxon>
        <taxon>Vertebrata</taxon>
        <taxon>Euteleostomi</taxon>
        <taxon>Actinopterygii</taxon>
        <taxon>Neopterygii</taxon>
        <taxon>Teleostei</taxon>
        <taxon>Anguilliformes</taxon>
        <taxon>Anguillidae</taxon>
        <taxon>Anguilla</taxon>
    </lineage>
</organism>
<protein>
    <submittedName>
        <fullName evidence="1">Uncharacterized protein</fullName>
    </submittedName>
</protein>
<name>A0A0E9QPE7_ANGAN</name>
<reference evidence="1" key="2">
    <citation type="journal article" date="2015" name="Fish Shellfish Immunol.">
        <title>Early steps in the European eel (Anguilla anguilla)-Vibrio vulnificus interaction in the gills: Role of the RtxA13 toxin.</title>
        <authorList>
            <person name="Callol A."/>
            <person name="Pajuelo D."/>
            <person name="Ebbesson L."/>
            <person name="Teles M."/>
            <person name="MacKenzie S."/>
            <person name="Amaro C."/>
        </authorList>
    </citation>
    <scope>NUCLEOTIDE SEQUENCE</scope>
</reference>
<evidence type="ECO:0000313" key="1">
    <source>
        <dbReference type="EMBL" id="JAH18312.1"/>
    </source>
</evidence>
<dbReference type="AlphaFoldDB" id="A0A0E9QPE7"/>
<reference evidence="1" key="1">
    <citation type="submission" date="2014-11" db="EMBL/GenBank/DDBJ databases">
        <authorList>
            <person name="Amaro Gonzalez C."/>
        </authorList>
    </citation>
    <scope>NUCLEOTIDE SEQUENCE</scope>
</reference>
<sequence>MHHLSVAWKSCNYNNNMALKQILNKIKKHKYQPFPNVTRGTTVLYAGRQRFRACLHSSHPEFEHFSFWF</sequence>
<accession>A0A0E9QPE7</accession>
<dbReference type="EMBL" id="GBXM01090265">
    <property type="protein sequence ID" value="JAH18312.1"/>
    <property type="molecule type" value="Transcribed_RNA"/>
</dbReference>